<accession>A0A1B4XWP3</accession>
<evidence type="ECO:0000313" key="1">
    <source>
        <dbReference type="EMBL" id="BAV39226.1"/>
    </source>
</evidence>
<organism evidence="1 2">
    <name type="scientific">Tenacibaculum phage pT24</name>
    <dbReference type="NCBI Taxonomy" id="1880590"/>
    <lineage>
        <taxon>Viruses</taxon>
        <taxon>Duplodnaviria</taxon>
        <taxon>Heunggongvirae</taxon>
        <taxon>Uroviricota</taxon>
        <taxon>Caudoviricetes</taxon>
        <taxon>Kungbxnavirus</taxon>
        <taxon>Kungbxnavirus pT24</taxon>
    </lineage>
</organism>
<dbReference type="EMBL" id="LC168164">
    <property type="protein sequence ID" value="BAV39226.1"/>
    <property type="molecule type" value="Genomic_DNA"/>
</dbReference>
<keyword evidence="2" id="KW-1185">Reference proteome</keyword>
<proteinExistence type="predicted"/>
<protein>
    <submittedName>
        <fullName evidence="1">Uncharacterized protein</fullName>
    </submittedName>
</protein>
<name>A0A1B4XWP3_9CAUD</name>
<evidence type="ECO:0000313" key="2">
    <source>
        <dbReference type="Proteomes" id="UP000224877"/>
    </source>
</evidence>
<sequence>MTNKEVYELSINDKISLITKHTDVSVSYKNPRWLEVFYDRYENFNTVGVTVSFSVTSNKDSKGNFYKSVNYKIEDTNNDITIDYTQDCYDFSDNLRVDAMLNALTLYLHRLYE</sequence>
<dbReference type="Proteomes" id="UP000224877">
    <property type="component" value="Segment"/>
</dbReference>
<gene>
    <name evidence="1" type="ORF">BPT24_101</name>
</gene>
<reference evidence="1 2" key="1">
    <citation type="submission" date="2016-07" db="EMBL/GenBank/DDBJ databases">
        <title>Characterization of three bacteriophages infecting bacteria isolated from shrimp culture pond water.</title>
        <authorList>
            <person name="Khoa H.V."/>
        </authorList>
    </citation>
    <scope>NUCLEOTIDE SEQUENCE [LARGE SCALE GENOMIC DNA]</scope>
</reference>